<evidence type="ECO:0000313" key="2">
    <source>
        <dbReference type="EMBL" id="MET4726210.1"/>
    </source>
</evidence>
<dbReference type="EMBL" id="JBEPTQ010000002">
    <property type="protein sequence ID" value="MET4726210.1"/>
    <property type="molecule type" value="Genomic_DNA"/>
</dbReference>
<feature type="domain" description="DUF5615" evidence="1">
    <location>
        <begin position="2"/>
        <end position="82"/>
    </location>
</feature>
<gene>
    <name evidence="2" type="ORF">ABIF63_010316</name>
</gene>
<dbReference type="Proteomes" id="UP001549291">
    <property type="component" value="Unassembled WGS sequence"/>
</dbReference>
<accession>A0ABV2SBQ4</accession>
<dbReference type="RefSeq" id="WP_049813121.1">
    <property type="nucleotide sequence ID" value="NZ_CP126013.1"/>
</dbReference>
<dbReference type="InterPro" id="IPR041049">
    <property type="entry name" value="DUF5615"/>
</dbReference>
<reference evidence="2 3" key="1">
    <citation type="submission" date="2024-06" db="EMBL/GenBank/DDBJ databases">
        <title>Genomic Encyclopedia of Type Strains, Phase V (KMG-V): Genome sequencing to study the core and pangenomes of soil and plant-associated prokaryotes.</title>
        <authorList>
            <person name="Whitman W."/>
        </authorList>
    </citation>
    <scope>NUCLEOTIDE SEQUENCE [LARGE SCALE GENOMIC DNA]</scope>
    <source>
        <strain evidence="2 3">USDA 160</strain>
    </source>
</reference>
<sequence length="93" mass="10401">MIGLHVASDVEIIDRARQEARTVVTADLDYPRLLATAGSDSPSLILFRGGDWAEMAVRSRLVEVLSALTEDEIRGSIITIDRDRVRRRRLPIS</sequence>
<evidence type="ECO:0000313" key="3">
    <source>
        <dbReference type="Proteomes" id="UP001549291"/>
    </source>
</evidence>
<keyword evidence="3" id="KW-1185">Reference proteome</keyword>
<organism evidence="2 3">
    <name type="scientific">Bradyrhizobium japonicum</name>
    <dbReference type="NCBI Taxonomy" id="375"/>
    <lineage>
        <taxon>Bacteria</taxon>
        <taxon>Pseudomonadati</taxon>
        <taxon>Pseudomonadota</taxon>
        <taxon>Alphaproteobacteria</taxon>
        <taxon>Hyphomicrobiales</taxon>
        <taxon>Nitrobacteraceae</taxon>
        <taxon>Bradyrhizobium</taxon>
    </lineage>
</organism>
<dbReference type="Pfam" id="PF18480">
    <property type="entry name" value="DUF5615"/>
    <property type="match status" value="1"/>
</dbReference>
<protein>
    <submittedName>
        <fullName evidence="2">Nuclease of putative toxin-antitoxin system</fullName>
    </submittedName>
</protein>
<evidence type="ECO:0000259" key="1">
    <source>
        <dbReference type="Pfam" id="PF18480"/>
    </source>
</evidence>
<name>A0ABV2SBQ4_BRAJP</name>
<comment type="caution">
    <text evidence="2">The sequence shown here is derived from an EMBL/GenBank/DDBJ whole genome shotgun (WGS) entry which is preliminary data.</text>
</comment>
<proteinExistence type="predicted"/>